<evidence type="ECO:0000313" key="1">
    <source>
        <dbReference type="EMBL" id="MPC36595.1"/>
    </source>
</evidence>
<sequence length="70" mass="7874">MVYHKSASGQGPNSEEVQGLRRRSFKLLQDDRLLAHHKHLRIPHQEVPKLLHVLAGDVAHLGGRLRAVAQ</sequence>
<accession>A0A5B7ET72</accession>
<comment type="caution">
    <text evidence="1">The sequence shown here is derived from an EMBL/GenBank/DDBJ whole genome shotgun (WGS) entry which is preliminary data.</text>
</comment>
<dbReference type="EMBL" id="VSRR010003554">
    <property type="protein sequence ID" value="MPC36595.1"/>
    <property type="molecule type" value="Genomic_DNA"/>
</dbReference>
<name>A0A5B7ET72_PORTR</name>
<keyword evidence="2" id="KW-1185">Reference proteome</keyword>
<dbReference type="AlphaFoldDB" id="A0A5B7ET72"/>
<reference evidence="1 2" key="1">
    <citation type="submission" date="2019-05" db="EMBL/GenBank/DDBJ databases">
        <title>Another draft genome of Portunus trituberculatus and its Hox gene families provides insights of decapod evolution.</title>
        <authorList>
            <person name="Jeong J.-H."/>
            <person name="Song I."/>
            <person name="Kim S."/>
            <person name="Choi T."/>
            <person name="Kim D."/>
            <person name="Ryu S."/>
            <person name="Kim W."/>
        </authorList>
    </citation>
    <scope>NUCLEOTIDE SEQUENCE [LARGE SCALE GENOMIC DNA]</scope>
    <source>
        <tissue evidence="1">Muscle</tissue>
    </source>
</reference>
<evidence type="ECO:0000313" key="2">
    <source>
        <dbReference type="Proteomes" id="UP000324222"/>
    </source>
</evidence>
<protein>
    <submittedName>
        <fullName evidence="1">Uncharacterized protein</fullName>
    </submittedName>
</protein>
<proteinExistence type="predicted"/>
<dbReference type="Proteomes" id="UP000324222">
    <property type="component" value="Unassembled WGS sequence"/>
</dbReference>
<organism evidence="1 2">
    <name type="scientific">Portunus trituberculatus</name>
    <name type="common">Swimming crab</name>
    <name type="synonym">Neptunus trituberculatus</name>
    <dbReference type="NCBI Taxonomy" id="210409"/>
    <lineage>
        <taxon>Eukaryota</taxon>
        <taxon>Metazoa</taxon>
        <taxon>Ecdysozoa</taxon>
        <taxon>Arthropoda</taxon>
        <taxon>Crustacea</taxon>
        <taxon>Multicrustacea</taxon>
        <taxon>Malacostraca</taxon>
        <taxon>Eumalacostraca</taxon>
        <taxon>Eucarida</taxon>
        <taxon>Decapoda</taxon>
        <taxon>Pleocyemata</taxon>
        <taxon>Brachyura</taxon>
        <taxon>Eubrachyura</taxon>
        <taxon>Portunoidea</taxon>
        <taxon>Portunidae</taxon>
        <taxon>Portuninae</taxon>
        <taxon>Portunus</taxon>
    </lineage>
</organism>
<gene>
    <name evidence="1" type="ORF">E2C01_030058</name>
</gene>